<accession>A0A455ARV6</accession>
<evidence type="ECO:0000256" key="1">
    <source>
        <dbReference type="SAM" id="MobiDB-lite"/>
    </source>
</evidence>
<dbReference type="AlphaFoldDB" id="A0A455ARV6"/>
<feature type="compositionally biased region" description="Low complexity" evidence="1">
    <location>
        <begin position="21"/>
        <end position="31"/>
    </location>
</feature>
<evidence type="ECO:0000313" key="3">
    <source>
        <dbReference type="RefSeq" id="XP_028338843.2"/>
    </source>
</evidence>
<feature type="compositionally biased region" description="Gly residues" evidence="1">
    <location>
        <begin position="80"/>
        <end position="101"/>
    </location>
</feature>
<feature type="region of interest" description="Disordered" evidence="1">
    <location>
        <begin position="134"/>
        <end position="199"/>
    </location>
</feature>
<feature type="region of interest" description="Disordered" evidence="1">
    <location>
        <begin position="1"/>
        <end position="117"/>
    </location>
</feature>
<keyword evidence="2" id="KW-1185">Reference proteome</keyword>
<feature type="compositionally biased region" description="Basic residues" evidence="1">
    <location>
        <begin position="164"/>
        <end position="177"/>
    </location>
</feature>
<protein>
    <submittedName>
        <fullName evidence="3">Translation initiation factor IF-2-like</fullName>
    </submittedName>
</protein>
<evidence type="ECO:0000313" key="2">
    <source>
        <dbReference type="Proteomes" id="UP000248484"/>
    </source>
</evidence>
<sequence>MEVFGNLVSNSLSPSERRLAPGRASGRAAGGEQRPGGGASEQRRRSAVTPAPVGAEQKPARSPSRRPRSSSRPKPALPGSGSGGGGSGGGSSGASSSGGSGARSSGTCNSSAWPSQTAGAAASFHCDFLFLTPLAASSPGGRQRPWQDKEEEARWHQTNAARGVRIRAAVHHSAARPRKQDGAGVRQRGRQLLTGTRDAGDLWVTEAGQRSWLSGRTQ</sequence>
<gene>
    <name evidence="3" type="primary">LOC114484757</name>
</gene>
<proteinExistence type="predicted"/>
<dbReference type="RefSeq" id="XP_028338843.2">
    <property type="nucleotide sequence ID" value="XM_028483042.2"/>
</dbReference>
<dbReference type="Proteomes" id="UP000248484">
    <property type="component" value="Unplaced"/>
</dbReference>
<name>A0A455ARV6_PHYMC</name>
<dbReference type="KEGG" id="pcad:114484757"/>
<reference evidence="3" key="1">
    <citation type="submission" date="2025-08" db="UniProtKB">
        <authorList>
            <consortium name="RefSeq"/>
        </authorList>
    </citation>
    <scope>IDENTIFICATION</scope>
    <source>
        <tissue evidence="3">Muscle</tissue>
    </source>
</reference>
<feature type="compositionally biased region" description="Polar residues" evidence="1">
    <location>
        <begin position="107"/>
        <end position="117"/>
    </location>
</feature>
<dbReference type="GeneID" id="114484757"/>
<feature type="compositionally biased region" description="Basic and acidic residues" evidence="1">
    <location>
        <begin position="145"/>
        <end position="155"/>
    </location>
</feature>
<organism evidence="2 3">
    <name type="scientific">Physeter macrocephalus</name>
    <name type="common">Sperm whale</name>
    <name type="synonym">Physeter catodon</name>
    <dbReference type="NCBI Taxonomy" id="9755"/>
    <lineage>
        <taxon>Eukaryota</taxon>
        <taxon>Metazoa</taxon>
        <taxon>Chordata</taxon>
        <taxon>Craniata</taxon>
        <taxon>Vertebrata</taxon>
        <taxon>Euteleostomi</taxon>
        <taxon>Mammalia</taxon>
        <taxon>Eutheria</taxon>
        <taxon>Laurasiatheria</taxon>
        <taxon>Artiodactyla</taxon>
        <taxon>Whippomorpha</taxon>
        <taxon>Cetacea</taxon>
        <taxon>Odontoceti</taxon>
        <taxon>Physeteridae</taxon>
        <taxon>Physeter</taxon>
    </lineage>
</organism>